<dbReference type="InterPro" id="IPR025364">
    <property type="entry name" value="DUF4268"/>
</dbReference>
<feature type="domain" description="DUF4268" evidence="1">
    <location>
        <begin position="12"/>
        <end position="141"/>
    </location>
</feature>
<dbReference type="EMBL" id="VSSQ01000145">
    <property type="protein sequence ID" value="MPL81064.1"/>
    <property type="molecule type" value="Genomic_DNA"/>
</dbReference>
<name>A0A644UQ71_9ZZZZ</name>
<dbReference type="AlphaFoldDB" id="A0A644UQ71"/>
<sequence length="153" mass="18443">MFTREEKKAINKAFWDGFKTYCHKKKNKRKWMLSKISIKHTQLKFYADHKKALVLFQIDNKSEEKRLEVFSYFNAMRTLWDEEAGEGLIWSERFKAIDDNEVSAIYFQLDEVNIYKKEDHEKIYSFFVKKMTILENIYIEYGEVLADQISQIG</sequence>
<evidence type="ECO:0000313" key="2">
    <source>
        <dbReference type="EMBL" id="MPL81064.1"/>
    </source>
</evidence>
<dbReference type="Pfam" id="PF14088">
    <property type="entry name" value="DUF4268"/>
    <property type="match status" value="1"/>
</dbReference>
<evidence type="ECO:0000259" key="1">
    <source>
        <dbReference type="Pfam" id="PF14088"/>
    </source>
</evidence>
<protein>
    <recommendedName>
        <fullName evidence="1">DUF4268 domain-containing protein</fullName>
    </recommendedName>
</protein>
<gene>
    <name evidence="2" type="ORF">SDC9_26973</name>
</gene>
<organism evidence="2">
    <name type="scientific">bioreactor metagenome</name>
    <dbReference type="NCBI Taxonomy" id="1076179"/>
    <lineage>
        <taxon>unclassified sequences</taxon>
        <taxon>metagenomes</taxon>
        <taxon>ecological metagenomes</taxon>
    </lineage>
</organism>
<reference evidence="2" key="1">
    <citation type="submission" date="2019-08" db="EMBL/GenBank/DDBJ databases">
        <authorList>
            <person name="Kucharzyk K."/>
            <person name="Murdoch R.W."/>
            <person name="Higgins S."/>
            <person name="Loffler F."/>
        </authorList>
    </citation>
    <scope>NUCLEOTIDE SEQUENCE</scope>
</reference>
<proteinExistence type="predicted"/>
<comment type="caution">
    <text evidence="2">The sequence shown here is derived from an EMBL/GenBank/DDBJ whole genome shotgun (WGS) entry which is preliminary data.</text>
</comment>
<accession>A0A644UQ71</accession>